<dbReference type="EMBL" id="LT934116">
    <property type="protein sequence ID" value="VAH81600.1"/>
    <property type="molecule type" value="Genomic_DNA"/>
</dbReference>
<evidence type="ECO:0000256" key="1">
    <source>
        <dbReference type="SAM" id="MobiDB-lite"/>
    </source>
</evidence>
<dbReference type="PANTHER" id="PTHR45763">
    <property type="entry name" value="HYDROLASE, ALPHA/BETA FOLD FAMILY PROTEIN, EXPRESSED-RELATED"/>
    <property type="match status" value="1"/>
</dbReference>
<organism evidence="2 3">
    <name type="scientific">Triticum turgidum subsp. durum</name>
    <name type="common">Durum wheat</name>
    <name type="synonym">Triticum durum</name>
    <dbReference type="NCBI Taxonomy" id="4567"/>
    <lineage>
        <taxon>Eukaryota</taxon>
        <taxon>Viridiplantae</taxon>
        <taxon>Streptophyta</taxon>
        <taxon>Embryophyta</taxon>
        <taxon>Tracheophyta</taxon>
        <taxon>Spermatophyta</taxon>
        <taxon>Magnoliopsida</taxon>
        <taxon>Liliopsida</taxon>
        <taxon>Poales</taxon>
        <taxon>Poaceae</taxon>
        <taxon>BOP clade</taxon>
        <taxon>Pooideae</taxon>
        <taxon>Triticodae</taxon>
        <taxon>Triticeae</taxon>
        <taxon>Triticinae</taxon>
        <taxon>Triticum</taxon>
    </lineage>
</organism>
<feature type="compositionally biased region" description="Low complexity" evidence="1">
    <location>
        <begin position="136"/>
        <end position="146"/>
    </location>
</feature>
<proteinExistence type="predicted"/>
<protein>
    <submittedName>
        <fullName evidence="2">Uncharacterized protein</fullName>
    </submittedName>
</protein>
<feature type="region of interest" description="Disordered" evidence="1">
    <location>
        <begin position="86"/>
        <end position="106"/>
    </location>
</feature>
<gene>
    <name evidence="2" type="ORF">TRITD_3Bv1G201420</name>
</gene>
<dbReference type="Proteomes" id="UP000324705">
    <property type="component" value="Chromosome 3B"/>
</dbReference>
<name>A0A9R1QQ86_TRITD</name>
<evidence type="ECO:0000313" key="3">
    <source>
        <dbReference type="Proteomes" id="UP000324705"/>
    </source>
</evidence>
<reference evidence="2 3" key="1">
    <citation type="submission" date="2017-09" db="EMBL/GenBank/DDBJ databases">
        <authorList>
            <consortium name="International Durum Wheat Genome Sequencing Consortium (IDWGSC)"/>
            <person name="Milanesi L."/>
        </authorList>
    </citation>
    <scope>NUCLEOTIDE SEQUENCE [LARGE SCALE GENOMIC DNA]</scope>
    <source>
        <strain evidence="3">cv. Svevo</strain>
    </source>
</reference>
<dbReference type="AlphaFoldDB" id="A0A9R1QQ86"/>
<feature type="compositionally biased region" description="Low complexity" evidence="1">
    <location>
        <begin position="90"/>
        <end position="100"/>
    </location>
</feature>
<dbReference type="PANTHER" id="PTHR45763:SF68">
    <property type="entry name" value="HYDROLASE, ALPHA_BETA FOLD FAMILY PROTEIN, EXPRESSED"/>
    <property type="match status" value="1"/>
</dbReference>
<accession>A0A9R1QQ86</accession>
<feature type="region of interest" description="Disordered" evidence="1">
    <location>
        <begin position="124"/>
        <end position="159"/>
    </location>
</feature>
<keyword evidence="3" id="KW-1185">Reference proteome</keyword>
<sequence>MEQSWLPLPTSTVVFNTTYLPNKRDAEIRRTLTAEGTLRKKREMATQQGIQESYYRDMAVMFGKWKFDPMALPEPPCPVHLWQGDEDGLVRPAPSSASVSPRRRADGKLQVCAAWWASLVTATRRATARGKEPSKSDASARSSTSDLAPDGDARRGPTK</sequence>
<evidence type="ECO:0000313" key="2">
    <source>
        <dbReference type="EMBL" id="VAH81600.1"/>
    </source>
</evidence>
<dbReference type="Gramene" id="TRITD3Bv1G201420.1">
    <property type="protein sequence ID" value="TRITD3Bv1G201420.1"/>
    <property type="gene ID" value="TRITD3Bv1G201420"/>
</dbReference>